<proteinExistence type="predicted"/>
<feature type="domain" description="VWFA" evidence="1">
    <location>
        <begin position="46"/>
        <end position="220"/>
    </location>
</feature>
<comment type="caution">
    <text evidence="2">The sequence shown here is derived from an EMBL/GenBank/DDBJ whole genome shotgun (WGS) entry which is preliminary data.</text>
</comment>
<dbReference type="Gene3D" id="2.60.40.3670">
    <property type="match status" value="1"/>
</dbReference>
<sequence length="431" mass="45575">MNPNSDVKVEVFQNEYLPEGGRVVDAVVTVTMGEGAGARRPGPTASAAEVIMIDVSGSMHGDKIVAAKNAACVAIDTIRDGVSFAIIAGTSDARVIFPGGRHLASASGRTRSDAKAAVRRLSANGGTNFSAWLTAAHGLFAASRAEIRHAILLTDGENGDREDDFQRVLNHCAGVFVCDSRGVGDGWRARDLIKVAETLLGTADGIKDSRHLAEDFRQMTENAMGKTVADVALRVWTPGGSRIRFVKQVFPDINDLTARRAEVSARVGDYPTGAWGAESRDYHLCVEVAPGAVGEEVLAARVSLVHQDEILGQGLVRAVWTDDLAAATVINRKVADYSDQAELAQAIQEGLSARAAGDVTTATARLGRAVQLAAASGREDTAKVLGTVVEIVDAATGTVRLKSRSENREVDVDAEIAAVGSRKTRRVRPTE</sequence>
<organism evidence="2 3">
    <name type="scientific">Luedemannella flava</name>
    <dbReference type="NCBI Taxonomy" id="349316"/>
    <lineage>
        <taxon>Bacteria</taxon>
        <taxon>Bacillati</taxon>
        <taxon>Actinomycetota</taxon>
        <taxon>Actinomycetes</taxon>
        <taxon>Micromonosporales</taxon>
        <taxon>Micromonosporaceae</taxon>
        <taxon>Luedemannella</taxon>
    </lineage>
</organism>
<evidence type="ECO:0000313" key="2">
    <source>
        <dbReference type="EMBL" id="GAA1815714.1"/>
    </source>
</evidence>
<dbReference type="EMBL" id="BAAALT010000137">
    <property type="protein sequence ID" value="GAA1815714.1"/>
    <property type="molecule type" value="Genomic_DNA"/>
</dbReference>
<dbReference type="InterPro" id="IPR002035">
    <property type="entry name" value="VWF_A"/>
</dbReference>
<dbReference type="PANTHER" id="PTHR10579:SF43">
    <property type="entry name" value="ZINC FINGER (C3HC4-TYPE RING FINGER) FAMILY PROTEIN"/>
    <property type="match status" value="1"/>
</dbReference>
<dbReference type="Pfam" id="PF13768">
    <property type="entry name" value="VWA_3"/>
    <property type="match status" value="1"/>
</dbReference>
<dbReference type="SMART" id="SM00327">
    <property type="entry name" value="VWA"/>
    <property type="match status" value="1"/>
</dbReference>
<keyword evidence="3" id="KW-1185">Reference proteome</keyword>
<name>A0ABP4YHE0_9ACTN</name>
<dbReference type="Proteomes" id="UP001500218">
    <property type="component" value="Unassembled WGS sequence"/>
</dbReference>
<dbReference type="Gene3D" id="1.20.120.1690">
    <property type="match status" value="1"/>
</dbReference>
<gene>
    <name evidence="2" type="ORF">GCM10009682_40770</name>
</gene>
<dbReference type="SUPFAM" id="SSF53300">
    <property type="entry name" value="vWA-like"/>
    <property type="match status" value="1"/>
</dbReference>
<protein>
    <submittedName>
        <fullName evidence="2">VWA domain-containing protein</fullName>
    </submittedName>
</protein>
<dbReference type="RefSeq" id="WP_344134521.1">
    <property type="nucleotide sequence ID" value="NZ_BAAALT010000137.1"/>
</dbReference>
<dbReference type="InterPro" id="IPR036465">
    <property type="entry name" value="vWFA_dom_sf"/>
</dbReference>
<dbReference type="PANTHER" id="PTHR10579">
    <property type="entry name" value="CALCIUM-ACTIVATED CHLORIDE CHANNEL REGULATOR"/>
    <property type="match status" value="1"/>
</dbReference>
<reference evidence="3" key="1">
    <citation type="journal article" date="2019" name="Int. J. Syst. Evol. Microbiol.">
        <title>The Global Catalogue of Microorganisms (GCM) 10K type strain sequencing project: providing services to taxonomists for standard genome sequencing and annotation.</title>
        <authorList>
            <consortium name="The Broad Institute Genomics Platform"/>
            <consortium name="The Broad Institute Genome Sequencing Center for Infectious Disease"/>
            <person name="Wu L."/>
            <person name="Ma J."/>
        </authorList>
    </citation>
    <scope>NUCLEOTIDE SEQUENCE [LARGE SCALE GENOMIC DNA]</scope>
    <source>
        <strain evidence="3">JCM 13250</strain>
    </source>
</reference>
<dbReference type="Pfam" id="PF18571">
    <property type="entry name" value="VWA_3_C"/>
    <property type="match status" value="1"/>
</dbReference>
<dbReference type="InterPro" id="IPR051266">
    <property type="entry name" value="CLCR"/>
</dbReference>
<dbReference type="InterPro" id="IPR041176">
    <property type="entry name" value="VWA_3_C"/>
</dbReference>
<dbReference type="Gene3D" id="3.40.50.410">
    <property type="entry name" value="von Willebrand factor, type A domain"/>
    <property type="match status" value="1"/>
</dbReference>
<accession>A0ABP4YHE0</accession>
<evidence type="ECO:0000259" key="1">
    <source>
        <dbReference type="SMART" id="SM00327"/>
    </source>
</evidence>
<evidence type="ECO:0000313" key="3">
    <source>
        <dbReference type="Proteomes" id="UP001500218"/>
    </source>
</evidence>